<organism evidence="2 3">
    <name type="scientific">Brevundimonas kwangchunensis</name>
    <dbReference type="NCBI Taxonomy" id="322163"/>
    <lineage>
        <taxon>Bacteria</taxon>
        <taxon>Pseudomonadati</taxon>
        <taxon>Pseudomonadota</taxon>
        <taxon>Alphaproteobacteria</taxon>
        <taxon>Caulobacterales</taxon>
        <taxon>Caulobacteraceae</taxon>
        <taxon>Brevundimonas</taxon>
    </lineage>
</organism>
<evidence type="ECO:0000256" key="1">
    <source>
        <dbReference type="SAM" id="SignalP"/>
    </source>
</evidence>
<dbReference type="RefSeq" id="WP_343792674.1">
    <property type="nucleotide sequence ID" value="NZ_BAAAGA010000004.1"/>
</dbReference>
<feature type="signal peptide" evidence="1">
    <location>
        <begin position="1"/>
        <end position="21"/>
    </location>
</feature>
<reference evidence="2 3" key="1">
    <citation type="journal article" date="2019" name="Int. J. Syst. Evol. Microbiol.">
        <title>The Global Catalogue of Microorganisms (GCM) 10K type strain sequencing project: providing services to taxonomists for standard genome sequencing and annotation.</title>
        <authorList>
            <consortium name="The Broad Institute Genomics Platform"/>
            <consortium name="The Broad Institute Genome Sequencing Center for Infectious Disease"/>
            <person name="Wu L."/>
            <person name="Ma J."/>
        </authorList>
    </citation>
    <scope>NUCLEOTIDE SEQUENCE [LARGE SCALE GENOMIC DNA]</scope>
    <source>
        <strain evidence="2 3">JCM 12928</strain>
    </source>
</reference>
<comment type="caution">
    <text evidence="2">The sequence shown here is derived from an EMBL/GenBank/DDBJ whole genome shotgun (WGS) entry which is preliminary data.</text>
</comment>
<evidence type="ECO:0000313" key="3">
    <source>
        <dbReference type="Proteomes" id="UP001501352"/>
    </source>
</evidence>
<proteinExistence type="predicted"/>
<accession>A0ABN1GWB9</accession>
<feature type="chain" id="PRO_5045233222" description="Rap1a immunity protein domain-containing protein" evidence="1">
    <location>
        <begin position="22"/>
        <end position="127"/>
    </location>
</feature>
<keyword evidence="3" id="KW-1185">Reference proteome</keyword>
<name>A0ABN1GWB9_9CAUL</name>
<dbReference type="Proteomes" id="UP001501352">
    <property type="component" value="Unassembled WGS sequence"/>
</dbReference>
<protein>
    <recommendedName>
        <fullName evidence="4">Rap1a immunity protein domain-containing protein</fullName>
    </recommendedName>
</protein>
<keyword evidence="1" id="KW-0732">Signal</keyword>
<evidence type="ECO:0008006" key="4">
    <source>
        <dbReference type="Google" id="ProtNLM"/>
    </source>
</evidence>
<evidence type="ECO:0000313" key="2">
    <source>
        <dbReference type="EMBL" id="GAA0621669.1"/>
    </source>
</evidence>
<sequence length="127" mass="13781">MRAAIVAAIAFACLSAGSVSAQSAMTLDEFVTRANRIPLNATAMLRPDAHRLKSEGERALGNVMREVRQARAAGRNPPACPAGDSISLNPRQLLAHLNAIPQDRRQRMTVTDGMRDWMRARYPCPGG</sequence>
<gene>
    <name evidence="2" type="ORF">GCM10009422_16820</name>
</gene>
<dbReference type="EMBL" id="BAAAGA010000004">
    <property type="protein sequence ID" value="GAA0621669.1"/>
    <property type="molecule type" value="Genomic_DNA"/>
</dbReference>